<dbReference type="Proteomes" id="UP001622731">
    <property type="component" value="Chromosome"/>
</dbReference>
<gene>
    <name evidence="2" type="ORF">OHB34_19795</name>
</gene>
<dbReference type="RefSeq" id="WP_406132580.1">
    <property type="nucleotide sequence ID" value="NZ_CP108200.1"/>
</dbReference>
<evidence type="ECO:0000313" key="3">
    <source>
        <dbReference type="Proteomes" id="UP001622731"/>
    </source>
</evidence>
<protein>
    <submittedName>
        <fullName evidence="2">Bifunctional DNA primase/polymerase</fullName>
    </submittedName>
</protein>
<dbReference type="Pfam" id="PF09250">
    <property type="entry name" value="Prim-Pol"/>
    <property type="match status" value="1"/>
</dbReference>
<feature type="domain" description="DNA primase/polymerase bifunctional N-terminal" evidence="1">
    <location>
        <begin position="12"/>
        <end position="190"/>
    </location>
</feature>
<sequence length="283" mass="29608">MTQPTPYPQHTALSLAASGLPVLPLRRGKVPFGNCPACTDNACGGRPNMKVPGPCRCEAPCHGWAAATTDPAVIVSPAWAAAWRQAVCVAYHPGGAGLTILDLDDADAIAWARTALPATRTVPTTRGEHWIYQGAMASRNGVRPGVDIKSTMAYARWLGPGTGVIAALPDAVRALAVKEPSPAPRAAQALPGLLRGGQGECPHRTPVFLERGVAMAEQRITEASSAVHATVYRTFLAVLSRHGRCGCLTDAHVARLFTAAQAKGETARHCTDAWANATTALGM</sequence>
<keyword evidence="3" id="KW-1185">Reference proteome</keyword>
<reference evidence="2 3" key="1">
    <citation type="submission" date="2022-10" db="EMBL/GenBank/DDBJ databases">
        <title>The complete genomes of actinobacterial strains from the NBC collection.</title>
        <authorList>
            <person name="Joergensen T.S."/>
            <person name="Alvarez Arevalo M."/>
            <person name="Sterndorff E.B."/>
            <person name="Faurdal D."/>
            <person name="Vuksanovic O."/>
            <person name="Mourched A.-S."/>
            <person name="Charusanti P."/>
            <person name="Shaw S."/>
            <person name="Blin K."/>
            <person name="Weber T."/>
        </authorList>
    </citation>
    <scope>NUCLEOTIDE SEQUENCE [LARGE SCALE GENOMIC DNA]</scope>
    <source>
        <strain evidence="2 3">NBC_00116</strain>
    </source>
</reference>
<dbReference type="EMBL" id="CP108200">
    <property type="protein sequence ID" value="WTR96222.1"/>
    <property type="molecule type" value="Genomic_DNA"/>
</dbReference>
<evidence type="ECO:0000259" key="1">
    <source>
        <dbReference type="SMART" id="SM00943"/>
    </source>
</evidence>
<name>A0ABZ1LZM5_9ACTN</name>
<dbReference type="SMART" id="SM00943">
    <property type="entry name" value="Prim-Pol"/>
    <property type="match status" value="1"/>
</dbReference>
<accession>A0ABZ1LZM5</accession>
<dbReference type="InterPro" id="IPR015330">
    <property type="entry name" value="DNA_primase/pol_bifunc_N"/>
</dbReference>
<organism evidence="2 3">
    <name type="scientific">Streptomyces anthocyanicus</name>
    <dbReference type="NCBI Taxonomy" id="68174"/>
    <lineage>
        <taxon>Bacteria</taxon>
        <taxon>Bacillati</taxon>
        <taxon>Actinomycetota</taxon>
        <taxon>Actinomycetes</taxon>
        <taxon>Kitasatosporales</taxon>
        <taxon>Streptomycetaceae</taxon>
        <taxon>Streptomyces</taxon>
        <taxon>Streptomyces violaceoruber group</taxon>
    </lineage>
</organism>
<evidence type="ECO:0000313" key="2">
    <source>
        <dbReference type="EMBL" id="WTR96222.1"/>
    </source>
</evidence>
<proteinExistence type="predicted"/>